<evidence type="ECO:0000256" key="4">
    <source>
        <dbReference type="ARBA" id="ARBA00023136"/>
    </source>
</evidence>
<organism evidence="7 8">
    <name type="scientific">Caballeronia arationis</name>
    <dbReference type="NCBI Taxonomy" id="1777142"/>
    <lineage>
        <taxon>Bacteria</taxon>
        <taxon>Pseudomonadati</taxon>
        <taxon>Pseudomonadota</taxon>
        <taxon>Betaproteobacteria</taxon>
        <taxon>Burkholderiales</taxon>
        <taxon>Burkholderiaceae</taxon>
        <taxon>Caballeronia</taxon>
    </lineage>
</organism>
<reference evidence="7 8" key="1">
    <citation type="submission" date="2017-09" db="EMBL/GenBank/DDBJ databases">
        <authorList>
            <person name="Varghese N."/>
            <person name="Submissions S."/>
        </authorList>
    </citation>
    <scope>NUCLEOTIDE SEQUENCE [LARGE SCALE GENOMIC DNA]</scope>
    <source>
        <strain evidence="7 8">OK806</strain>
    </source>
</reference>
<feature type="transmembrane region" description="Helical" evidence="5">
    <location>
        <begin position="59"/>
        <end position="79"/>
    </location>
</feature>
<feature type="transmembrane region" description="Helical" evidence="5">
    <location>
        <begin position="137"/>
        <end position="157"/>
    </location>
</feature>
<dbReference type="Proteomes" id="UP000219522">
    <property type="component" value="Unassembled WGS sequence"/>
</dbReference>
<dbReference type="EMBL" id="OCSU01000001">
    <property type="protein sequence ID" value="SOE64347.1"/>
    <property type="molecule type" value="Genomic_DNA"/>
</dbReference>
<comment type="subcellular location">
    <subcellularLocation>
        <location evidence="1">Endomembrane system</location>
        <topology evidence="1">Multi-pass membrane protein</topology>
    </subcellularLocation>
</comment>
<evidence type="ECO:0000256" key="1">
    <source>
        <dbReference type="ARBA" id="ARBA00004127"/>
    </source>
</evidence>
<dbReference type="InterPro" id="IPR003807">
    <property type="entry name" value="DUF202"/>
</dbReference>
<accession>A0A7Z7I6A9</accession>
<feature type="domain" description="DUF202" evidence="6">
    <location>
        <begin position="50"/>
        <end position="121"/>
    </location>
</feature>
<dbReference type="GO" id="GO:0012505">
    <property type="term" value="C:endomembrane system"/>
    <property type="evidence" value="ECO:0007669"/>
    <property type="project" value="UniProtKB-SubCell"/>
</dbReference>
<keyword evidence="2 5" id="KW-0812">Transmembrane</keyword>
<proteinExistence type="predicted"/>
<evidence type="ECO:0000256" key="3">
    <source>
        <dbReference type="ARBA" id="ARBA00022989"/>
    </source>
</evidence>
<gene>
    <name evidence="7" type="ORF">SAMN05446927_2718</name>
</gene>
<evidence type="ECO:0000313" key="7">
    <source>
        <dbReference type="EMBL" id="SOE64347.1"/>
    </source>
</evidence>
<dbReference type="Pfam" id="PF02656">
    <property type="entry name" value="DUF202"/>
    <property type="match status" value="1"/>
</dbReference>
<comment type="caution">
    <text evidence="7">The sequence shown here is derived from an EMBL/GenBank/DDBJ whole genome shotgun (WGS) entry which is preliminary data.</text>
</comment>
<keyword evidence="3 5" id="KW-1133">Transmembrane helix</keyword>
<evidence type="ECO:0000259" key="6">
    <source>
        <dbReference type="Pfam" id="PF02656"/>
    </source>
</evidence>
<sequence>MGALISVCDNTGNLLLQPGPTNHPENGVANVEARSSNQLAEERTDLATTRTLMAADRTLMAWTRTALSMISFGFTIYKVLDGFREAGVHLAHPHSPRSIGLFLTGLGTVSMVLGTIEYWRMIVSLRDYQPVSLWRPAFLVALVMAFSGSFLFLSIIIRLL</sequence>
<evidence type="ECO:0000256" key="5">
    <source>
        <dbReference type="SAM" id="Phobius"/>
    </source>
</evidence>
<keyword evidence="8" id="KW-1185">Reference proteome</keyword>
<protein>
    <submittedName>
        <fullName evidence="7">Uncharacterized membrane protein YidH, DUF202 family</fullName>
    </submittedName>
</protein>
<name>A0A7Z7I6A9_9BURK</name>
<feature type="transmembrane region" description="Helical" evidence="5">
    <location>
        <begin position="99"/>
        <end position="116"/>
    </location>
</feature>
<keyword evidence="4 5" id="KW-0472">Membrane</keyword>
<evidence type="ECO:0000313" key="8">
    <source>
        <dbReference type="Proteomes" id="UP000219522"/>
    </source>
</evidence>
<evidence type="ECO:0000256" key="2">
    <source>
        <dbReference type="ARBA" id="ARBA00022692"/>
    </source>
</evidence>
<dbReference type="AlphaFoldDB" id="A0A7Z7I6A9"/>